<feature type="transmembrane region" description="Helical" evidence="6">
    <location>
        <begin position="75"/>
        <end position="95"/>
    </location>
</feature>
<comment type="caution">
    <text evidence="7">The sequence shown here is derived from an EMBL/GenBank/DDBJ whole genome shotgun (WGS) entry which is preliminary data.</text>
</comment>
<proteinExistence type="inferred from homology"/>
<comment type="similarity">
    <text evidence="2">Belongs to the TMEM86 family.</text>
</comment>
<feature type="transmembrane region" description="Helical" evidence="6">
    <location>
        <begin position="39"/>
        <end position="63"/>
    </location>
</feature>
<reference evidence="7 8" key="1">
    <citation type="journal article" date="2014" name="Int. J. Syst. Evol. Microbiol.">
        <title>Complete genome sequence of Corynebacterium casei LMG S-19264T (=DSM 44701T), isolated from a smear-ripened cheese.</title>
        <authorList>
            <consortium name="US DOE Joint Genome Institute (JGI-PGF)"/>
            <person name="Walter F."/>
            <person name="Albersmeier A."/>
            <person name="Kalinowski J."/>
            <person name="Ruckert C."/>
        </authorList>
    </citation>
    <scope>NUCLEOTIDE SEQUENCE [LARGE SCALE GENOMIC DNA]</scope>
    <source>
        <strain evidence="7 8">CGMCC 1.7029</strain>
    </source>
</reference>
<comment type="subcellular location">
    <subcellularLocation>
        <location evidence="1">Membrane</location>
        <topology evidence="1">Multi-pass membrane protein</topology>
    </subcellularLocation>
</comment>
<feature type="transmembrane region" description="Helical" evidence="6">
    <location>
        <begin position="177"/>
        <end position="201"/>
    </location>
</feature>
<dbReference type="OrthoDB" id="345840at2"/>
<evidence type="ECO:0000256" key="4">
    <source>
        <dbReference type="ARBA" id="ARBA00022989"/>
    </source>
</evidence>
<evidence type="ECO:0000313" key="7">
    <source>
        <dbReference type="EMBL" id="GGO27555.1"/>
    </source>
</evidence>
<evidence type="ECO:0000256" key="3">
    <source>
        <dbReference type="ARBA" id="ARBA00022692"/>
    </source>
</evidence>
<feature type="transmembrane region" description="Helical" evidence="6">
    <location>
        <begin position="125"/>
        <end position="144"/>
    </location>
</feature>
<keyword evidence="8" id="KW-1185">Reference proteome</keyword>
<sequence>MTRAIILASAAAALAYQLLYVGTGQIPISGSLIKTLPVALLALAAMLGGAPRAITLGLALGALGDFLLSRPGEAAFLAGMGAFAAGHLAYVGGFGLRRPPMFVALALLALAASTEIWLAPQAGALVWPVRGYVVVICLMAAMAAARPDPLLWAGAASFVLSDLLLSIALFRAQGTAYAVPLAHMLWPAYWLGQCLILLAFLRPVASQPFHPDAETTR</sequence>
<dbReference type="EMBL" id="BMLP01000001">
    <property type="protein sequence ID" value="GGO27555.1"/>
    <property type="molecule type" value="Genomic_DNA"/>
</dbReference>
<dbReference type="Proteomes" id="UP000598196">
    <property type="component" value="Unassembled WGS sequence"/>
</dbReference>
<feature type="transmembrane region" description="Helical" evidence="6">
    <location>
        <begin position="150"/>
        <end position="170"/>
    </location>
</feature>
<dbReference type="AlphaFoldDB" id="A0A917YJH8"/>
<dbReference type="PANTHER" id="PTHR31885">
    <property type="entry name" value="GH04784P"/>
    <property type="match status" value="1"/>
</dbReference>
<evidence type="ECO:0000256" key="6">
    <source>
        <dbReference type="SAM" id="Phobius"/>
    </source>
</evidence>
<name>A0A917YJH8_9RHOB</name>
<organism evidence="7 8">
    <name type="scientific">Gemmobacter aquaticus</name>
    <dbReference type="NCBI Taxonomy" id="490185"/>
    <lineage>
        <taxon>Bacteria</taxon>
        <taxon>Pseudomonadati</taxon>
        <taxon>Pseudomonadota</taxon>
        <taxon>Alphaproteobacteria</taxon>
        <taxon>Rhodobacterales</taxon>
        <taxon>Paracoccaceae</taxon>
        <taxon>Gemmobacter</taxon>
    </lineage>
</organism>
<evidence type="ECO:0000256" key="5">
    <source>
        <dbReference type="ARBA" id="ARBA00023136"/>
    </source>
</evidence>
<dbReference type="Pfam" id="PF07947">
    <property type="entry name" value="YhhN"/>
    <property type="match status" value="1"/>
</dbReference>
<evidence type="ECO:0000313" key="8">
    <source>
        <dbReference type="Proteomes" id="UP000598196"/>
    </source>
</evidence>
<dbReference type="GO" id="GO:0016787">
    <property type="term" value="F:hydrolase activity"/>
    <property type="evidence" value="ECO:0007669"/>
    <property type="project" value="TreeGrafter"/>
</dbReference>
<protein>
    <recommendedName>
        <fullName evidence="9">YhhN-like protein</fullName>
    </recommendedName>
</protein>
<dbReference type="InterPro" id="IPR012506">
    <property type="entry name" value="TMEM86B-like"/>
</dbReference>
<keyword evidence="4 6" id="KW-1133">Transmembrane helix</keyword>
<evidence type="ECO:0008006" key="9">
    <source>
        <dbReference type="Google" id="ProtNLM"/>
    </source>
</evidence>
<feature type="transmembrane region" description="Helical" evidence="6">
    <location>
        <begin position="101"/>
        <end position="118"/>
    </location>
</feature>
<dbReference type="PANTHER" id="PTHR31885:SF6">
    <property type="entry name" value="GH04784P"/>
    <property type="match status" value="1"/>
</dbReference>
<accession>A0A917YJH8</accession>
<keyword evidence="3 6" id="KW-0812">Transmembrane</keyword>
<evidence type="ECO:0000256" key="2">
    <source>
        <dbReference type="ARBA" id="ARBA00007375"/>
    </source>
</evidence>
<gene>
    <name evidence="7" type="ORF">GCM10010991_09420</name>
</gene>
<dbReference type="GO" id="GO:0016020">
    <property type="term" value="C:membrane"/>
    <property type="evidence" value="ECO:0007669"/>
    <property type="project" value="UniProtKB-SubCell"/>
</dbReference>
<dbReference type="RefSeq" id="WP_146285308.1">
    <property type="nucleotide sequence ID" value="NZ_BMLP01000001.1"/>
</dbReference>
<evidence type="ECO:0000256" key="1">
    <source>
        <dbReference type="ARBA" id="ARBA00004141"/>
    </source>
</evidence>
<keyword evidence="5 6" id="KW-0472">Membrane</keyword>